<name>B3PMD1_META1</name>
<dbReference type="EMBL" id="CP001047">
    <property type="protein sequence ID" value="ACF07183.1"/>
    <property type="molecule type" value="Genomic_DNA"/>
</dbReference>
<protein>
    <submittedName>
        <fullName evidence="1">Uncharacterized protein</fullName>
    </submittedName>
</protein>
<reference evidence="1 2" key="1">
    <citation type="journal article" date="2008" name="Infect. Immun.">
        <title>Genome of Mycoplasma arthritidis.</title>
        <authorList>
            <person name="Dybvig K."/>
            <person name="Zuhua C."/>
            <person name="Lao P."/>
            <person name="Jordan D.S."/>
            <person name="French C.T."/>
            <person name="Tu A.H."/>
            <person name="Loraine A.E."/>
        </authorList>
    </citation>
    <scope>NUCLEOTIDE SEQUENCE [LARGE SCALE GENOMIC DNA]</scope>
    <source>
        <strain evidence="1 2">158L3-1</strain>
    </source>
</reference>
<proteinExistence type="predicted"/>
<evidence type="ECO:0000313" key="1">
    <source>
        <dbReference type="EMBL" id="ACF07183.1"/>
    </source>
</evidence>
<dbReference type="Proteomes" id="UP000008812">
    <property type="component" value="Chromosome"/>
</dbReference>
<dbReference type="AlphaFoldDB" id="B3PMD1"/>
<dbReference type="NCBIfam" id="NF045770">
    <property type="entry name" value="MPN403_MG284_C"/>
    <property type="match status" value="1"/>
</dbReference>
<organism evidence="1 2">
    <name type="scientific">Metamycoplasma arthritidis (strain 158L3-1)</name>
    <name type="common">Mycoplasma arthritidis</name>
    <dbReference type="NCBI Taxonomy" id="243272"/>
    <lineage>
        <taxon>Bacteria</taxon>
        <taxon>Bacillati</taxon>
        <taxon>Mycoplasmatota</taxon>
        <taxon>Mycoplasmoidales</taxon>
        <taxon>Metamycoplasmataceae</taxon>
        <taxon>Metamycoplasma</taxon>
    </lineage>
</organism>
<dbReference type="KEGG" id="mat:MARTH_orf287"/>
<sequence>MEKLRNYNIDLTSSFALKRRLINDFCKLAMAKNEYNKIKSNSAQDKNILDAFLKSLGHDYLKIFTKNFLIKEDLYGSWYLNYWSKTTYYKKLNYVVNLFLRYISDVN</sequence>
<dbReference type="HOGENOM" id="CLU_2143091_0_0_14"/>
<dbReference type="RefSeq" id="WP_012498140.1">
    <property type="nucleotide sequence ID" value="NC_011025.1"/>
</dbReference>
<accession>B3PMD1</accession>
<dbReference type="InterPro" id="IPR058231">
    <property type="entry name" value="MG284-like_C"/>
</dbReference>
<dbReference type="STRING" id="243272.MARTH_orf287"/>
<keyword evidence="2" id="KW-1185">Reference proteome</keyword>
<dbReference type="eggNOG" id="ENOG5030MUF">
    <property type="taxonomic scope" value="Bacteria"/>
</dbReference>
<evidence type="ECO:0000313" key="2">
    <source>
        <dbReference type="Proteomes" id="UP000008812"/>
    </source>
</evidence>
<gene>
    <name evidence="1" type="ordered locus">MARTH_orf287</name>
</gene>